<evidence type="ECO:0008006" key="5">
    <source>
        <dbReference type="Google" id="ProtNLM"/>
    </source>
</evidence>
<comment type="caution">
    <text evidence="3">The sequence shown here is derived from an EMBL/GenBank/DDBJ whole genome shotgun (WGS) entry which is preliminary data.</text>
</comment>
<dbReference type="RefSeq" id="WP_399612439.1">
    <property type="nucleotide sequence ID" value="NZ_JBITYT010000003.1"/>
</dbReference>
<name>A0ABW8CPJ2_STRBI</name>
<evidence type="ECO:0000313" key="3">
    <source>
        <dbReference type="EMBL" id="MFI9119484.1"/>
    </source>
</evidence>
<keyword evidence="2" id="KW-0812">Transmembrane</keyword>
<proteinExistence type="predicted"/>
<feature type="compositionally biased region" description="Low complexity" evidence="1">
    <location>
        <begin position="261"/>
        <end position="270"/>
    </location>
</feature>
<feature type="region of interest" description="Disordered" evidence="1">
    <location>
        <begin position="261"/>
        <end position="355"/>
    </location>
</feature>
<feature type="compositionally biased region" description="Gly residues" evidence="1">
    <location>
        <begin position="301"/>
        <end position="312"/>
    </location>
</feature>
<feature type="region of interest" description="Disordered" evidence="1">
    <location>
        <begin position="85"/>
        <end position="178"/>
    </location>
</feature>
<feature type="compositionally biased region" description="Pro residues" evidence="1">
    <location>
        <begin position="271"/>
        <end position="291"/>
    </location>
</feature>
<reference evidence="3 4" key="1">
    <citation type="submission" date="2024-10" db="EMBL/GenBank/DDBJ databases">
        <title>The Natural Products Discovery Center: Release of the First 8490 Sequenced Strains for Exploring Actinobacteria Biosynthetic Diversity.</title>
        <authorList>
            <person name="Kalkreuter E."/>
            <person name="Kautsar S.A."/>
            <person name="Yang D."/>
            <person name="Bader C.D."/>
            <person name="Teijaro C.N."/>
            <person name="Fluegel L."/>
            <person name="Davis C.M."/>
            <person name="Simpson J.R."/>
            <person name="Lauterbach L."/>
            <person name="Steele A.D."/>
            <person name="Gui C."/>
            <person name="Meng S."/>
            <person name="Li G."/>
            <person name="Viehrig K."/>
            <person name="Ye F."/>
            <person name="Su P."/>
            <person name="Kiefer A.F."/>
            <person name="Nichols A."/>
            <person name="Cepeda A.J."/>
            <person name="Yan W."/>
            <person name="Fan B."/>
            <person name="Jiang Y."/>
            <person name="Adhikari A."/>
            <person name="Zheng C.-J."/>
            <person name="Schuster L."/>
            <person name="Cowan T.M."/>
            <person name="Smanski M.J."/>
            <person name="Chevrette M.G."/>
            <person name="De Carvalho L.P.S."/>
            <person name="Shen B."/>
        </authorList>
    </citation>
    <scope>NUCLEOTIDE SEQUENCE [LARGE SCALE GENOMIC DNA]</scope>
    <source>
        <strain evidence="3 4">NPDC053346</strain>
    </source>
</reference>
<evidence type="ECO:0000256" key="2">
    <source>
        <dbReference type="SAM" id="Phobius"/>
    </source>
</evidence>
<protein>
    <recommendedName>
        <fullName evidence="5">DUF4232 domain-containing protein</fullName>
    </recommendedName>
</protein>
<evidence type="ECO:0000256" key="1">
    <source>
        <dbReference type="SAM" id="MobiDB-lite"/>
    </source>
</evidence>
<dbReference type="EMBL" id="JBITYT010000003">
    <property type="protein sequence ID" value="MFI9119484.1"/>
    <property type="molecule type" value="Genomic_DNA"/>
</dbReference>
<organism evidence="3 4">
    <name type="scientific">Streptomyces bikiniensis</name>
    <dbReference type="NCBI Taxonomy" id="1896"/>
    <lineage>
        <taxon>Bacteria</taxon>
        <taxon>Bacillati</taxon>
        <taxon>Actinomycetota</taxon>
        <taxon>Actinomycetes</taxon>
        <taxon>Kitasatosporales</taxon>
        <taxon>Streptomycetaceae</taxon>
        <taxon>Streptomyces</taxon>
    </lineage>
</organism>
<gene>
    <name evidence="3" type="ORF">ACIGW0_08835</name>
</gene>
<evidence type="ECO:0000313" key="4">
    <source>
        <dbReference type="Proteomes" id="UP001614391"/>
    </source>
</evidence>
<keyword evidence="2" id="KW-1133">Transmembrane helix</keyword>
<feature type="compositionally biased region" description="Gly residues" evidence="1">
    <location>
        <begin position="98"/>
        <end position="110"/>
    </location>
</feature>
<keyword evidence="2" id="KW-0472">Membrane</keyword>
<accession>A0ABW8CPJ2</accession>
<dbReference type="Proteomes" id="UP001614391">
    <property type="component" value="Unassembled WGS sequence"/>
</dbReference>
<feature type="transmembrane region" description="Helical" evidence="2">
    <location>
        <begin position="57"/>
        <end position="80"/>
    </location>
</feature>
<keyword evidence="4" id="KW-1185">Reference proteome</keyword>
<feature type="compositionally biased region" description="Low complexity" evidence="1">
    <location>
        <begin position="117"/>
        <end position="151"/>
    </location>
</feature>
<sequence>MVNIEPGAGEDDGDGGNEELALRRMLHGAVDGLEPSLGSLEHLRRAVPARRARKRQAVVGAAAAAVLIGTAVPAFVHVAASEGTTTASPVNAGHGEEAQGGTGTETGVEGGRSAQTPASSASPSPAGGEGAADGSSGKPEAGAGAPGEASGNTQEIAPGTDRCASGQLGAGGAQAGGPDAEGRVYGSFRVVNISGTPCVVDGAGVVGFEARGAADPGRIAVVRHASGGAGGALPGAAREASRLLLEPKGSYEVKFVWVPSETCPTTGTTPTPTPTTPVDPPTTPPPTPAPTEPTGNPEPSGGTGPGGSGGSPEPGPADGGPAAQLVLTDGPADGSVVVSHTAEPGGPSQSAVVPDACSGTVYRTGLLGTS</sequence>